<keyword evidence="4 9" id="KW-0456">Lyase</keyword>
<dbReference type="Gene3D" id="3.40.50.10090">
    <property type="match status" value="2"/>
</dbReference>
<dbReference type="Proteomes" id="UP000619534">
    <property type="component" value="Unassembled WGS sequence"/>
</dbReference>
<comment type="catalytic activity">
    <reaction evidence="8 9">
        <text>hydroxymethylbilane = uroporphyrinogen III + H2O</text>
        <dbReference type="Rhea" id="RHEA:18965"/>
        <dbReference type="ChEBI" id="CHEBI:15377"/>
        <dbReference type="ChEBI" id="CHEBI:57308"/>
        <dbReference type="ChEBI" id="CHEBI:57845"/>
        <dbReference type="EC" id="4.2.1.75"/>
    </reaction>
</comment>
<gene>
    <name evidence="11" type="primary">hemD</name>
    <name evidence="11" type="ORF">GCM10007216_24710</name>
</gene>
<evidence type="ECO:0000256" key="5">
    <source>
        <dbReference type="ARBA" id="ARBA00023244"/>
    </source>
</evidence>
<dbReference type="InterPro" id="IPR003754">
    <property type="entry name" value="4pyrrol_synth_uPrphyn_synth"/>
</dbReference>
<dbReference type="EMBL" id="BMCJ01000004">
    <property type="protein sequence ID" value="GGC93048.1"/>
    <property type="molecule type" value="Genomic_DNA"/>
</dbReference>
<dbReference type="EC" id="4.2.1.75" evidence="3 9"/>
<dbReference type="InterPro" id="IPR039793">
    <property type="entry name" value="UROS/Hem4"/>
</dbReference>
<comment type="pathway">
    <text evidence="1 9">Porphyrin-containing compound metabolism; protoporphyrin-IX biosynthesis; coproporphyrinogen-III from 5-aminolevulinate: step 3/4.</text>
</comment>
<feature type="domain" description="Tetrapyrrole biosynthesis uroporphyrinogen III synthase" evidence="10">
    <location>
        <begin position="20"/>
        <end position="244"/>
    </location>
</feature>
<sequence>MGALAGRKILVTRAKSQSDSLSYNIRQAGGTPVEVPLLHFALRDNQENKRYVEQLHEYAWIFFTSSNGVKFFFELWGEKAPWPDNLKVGAVGEKTEKMLNNYGVRADFVPSTYTAEVMADEFLGTFHDPGPTLLVRGNLSRDVLPEALKGHVFFQSMTVYDTLLTKDHRPLTETLEHIPFDAYTFTSPSTVEAFIRLCHTHMDFKTFLSVPCVCIGPTTEKKAKQEGFLNVLMPEGHYTTEGMTELMESYFSEKG</sequence>
<dbReference type="SUPFAM" id="SSF69618">
    <property type="entry name" value="HemD-like"/>
    <property type="match status" value="1"/>
</dbReference>
<protein>
    <recommendedName>
        <fullName evidence="7 9">Uroporphyrinogen-III synthase</fullName>
        <ecNumber evidence="3 9">4.2.1.75</ecNumber>
    </recommendedName>
</protein>
<evidence type="ECO:0000256" key="3">
    <source>
        <dbReference type="ARBA" id="ARBA00013109"/>
    </source>
</evidence>
<evidence type="ECO:0000259" key="10">
    <source>
        <dbReference type="Pfam" id="PF02602"/>
    </source>
</evidence>
<comment type="similarity">
    <text evidence="2 9">Belongs to the uroporphyrinogen-III synthase family.</text>
</comment>
<evidence type="ECO:0000313" key="11">
    <source>
        <dbReference type="EMBL" id="GGC93048.1"/>
    </source>
</evidence>
<proteinExistence type="inferred from homology"/>
<dbReference type="InterPro" id="IPR036108">
    <property type="entry name" value="4pyrrol_syn_uPrphyn_synt_sf"/>
</dbReference>
<evidence type="ECO:0000256" key="8">
    <source>
        <dbReference type="ARBA" id="ARBA00048617"/>
    </source>
</evidence>
<evidence type="ECO:0000256" key="4">
    <source>
        <dbReference type="ARBA" id="ARBA00023239"/>
    </source>
</evidence>
<keyword evidence="12" id="KW-1185">Reference proteome</keyword>
<keyword evidence="5 9" id="KW-0627">Porphyrin biosynthesis</keyword>
<evidence type="ECO:0000256" key="6">
    <source>
        <dbReference type="ARBA" id="ARBA00037589"/>
    </source>
</evidence>
<organism evidence="11 12">
    <name type="scientific">Thalassobacillus devorans</name>
    <dbReference type="NCBI Taxonomy" id="279813"/>
    <lineage>
        <taxon>Bacteria</taxon>
        <taxon>Bacillati</taxon>
        <taxon>Bacillota</taxon>
        <taxon>Bacilli</taxon>
        <taxon>Bacillales</taxon>
        <taxon>Bacillaceae</taxon>
        <taxon>Thalassobacillus</taxon>
    </lineage>
</organism>
<evidence type="ECO:0000256" key="9">
    <source>
        <dbReference type="RuleBase" id="RU366031"/>
    </source>
</evidence>
<dbReference type="Pfam" id="PF02602">
    <property type="entry name" value="HEM4"/>
    <property type="match status" value="1"/>
</dbReference>
<name>A0ABQ1P924_9BACI</name>
<evidence type="ECO:0000256" key="7">
    <source>
        <dbReference type="ARBA" id="ARBA00040167"/>
    </source>
</evidence>
<dbReference type="RefSeq" id="WP_062447074.1">
    <property type="nucleotide sequence ID" value="NZ_BMCJ01000004.1"/>
</dbReference>
<comment type="caution">
    <text evidence="11">The sequence shown here is derived from an EMBL/GenBank/DDBJ whole genome shotgun (WGS) entry which is preliminary data.</text>
</comment>
<accession>A0ABQ1P924</accession>
<evidence type="ECO:0000256" key="1">
    <source>
        <dbReference type="ARBA" id="ARBA00004772"/>
    </source>
</evidence>
<dbReference type="PANTHER" id="PTHR38042">
    <property type="entry name" value="UROPORPHYRINOGEN-III SYNTHASE, CHLOROPLASTIC"/>
    <property type="match status" value="1"/>
</dbReference>
<dbReference type="CDD" id="cd06578">
    <property type="entry name" value="HemD"/>
    <property type="match status" value="1"/>
</dbReference>
<evidence type="ECO:0000256" key="2">
    <source>
        <dbReference type="ARBA" id="ARBA00008133"/>
    </source>
</evidence>
<dbReference type="PANTHER" id="PTHR38042:SF1">
    <property type="entry name" value="UROPORPHYRINOGEN-III SYNTHASE, CHLOROPLASTIC"/>
    <property type="match status" value="1"/>
</dbReference>
<reference evidence="12" key="1">
    <citation type="journal article" date="2019" name="Int. J. Syst. Evol. Microbiol.">
        <title>The Global Catalogue of Microorganisms (GCM) 10K type strain sequencing project: providing services to taxonomists for standard genome sequencing and annotation.</title>
        <authorList>
            <consortium name="The Broad Institute Genomics Platform"/>
            <consortium name="The Broad Institute Genome Sequencing Center for Infectious Disease"/>
            <person name="Wu L."/>
            <person name="Ma J."/>
        </authorList>
    </citation>
    <scope>NUCLEOTIDE SEQUENCE [LARGE SCALE GENOMIC DNA]</scope>
    <source>
        <strain evidence="12">CCM 7282</strain>
    </source>
</reference>
<comment type="function">
    <text evidence="6 9">Catalyzes cyclization of the linear tetrapyrrole, hydroxymethylbilane, to the macrocyclic uroporphyrinogen III.</text>
</comment>
<evidence type="ECO:0000313" key="12">
    <source>
        <dbReference type="Proteomes" id="UP000619534"/>
    </source>
</evidence>